<dbReference type="SUPFAM" id="SSF143517">
    <property type="entry name" value="TRCF domain-like"/>
    <property type="match status" value="1"/>
</dbReference>
<dbReference type="PROSITE" id="PS51194">
    <property type="entry name" value="HELICASE_CTER"/>
    <property type="match status" value="1"/>
</dbReference>
<keyword evidence="1 9" id="KW-0963">Cytoplasm</keyword>
<keyword evidence="8 9" id="KW-0234">DNA repair</keyword>
<dbReference type="InterPro" id="IPR011545">
    <property type="entry name" value="DEAD/DEAH_box_helicase_dom"/>
</dbReference>
<dbReference type="RefSeq" id="WP_085377210.1">
    <property type="nucleotide sequence ID" value="NZ_CP020612.1"/>
</dbReference>
<accession>A0A1W6CW28</accession>
<evidence type="ECO:0000256" key="2">
    <source>
        <dbReference type="ARBA" id="ARBA00022741"/>
    </source>
</evidence>
<feature type="domain" description="Helicase ATP-binding" evidence="10">
    <location>
        <begin position="534"/>
        <end position="694"/>
    </location>
</feature>
<keyword evidence="3 9" id="KW-0227">DNA damage</keyword>
<dbReference type="SMART" id="SM00487">
    <property type="entry name" value="DEXDc"/>
    <property type="match status" value="1"/>
</dbReference>
<sequence length="1049" mass="110839">MTTSPAAHAERPGEAEIATALAALLAEGDVIHVAPAEGAAIAVYRALQIACPAASCVLVPEADALPGSGIRATPANVGLRAAGLAGLAERGEAGPVALITTAEALAQGWPAPQAAPRMLDVQVGEQTPLESLRDTLVAMGYRDDDRVDEPGEVALHGRVLDVFPTQAANPVRIDAEDGRIAAIRRFDLLDQRTLNMIDMARIAPAEDSPREGPAVSLLDHLPGARLVMDDLADTRRRNMLALARDIGGTVAAGVLADEAWEAALAGHERVALPPAGKAPDRFVEGRRPLDAFAQAARAAFDAGEKVALVGGERDLRFIARRAGQALGCAATPAQDWAQIVAADPGTLWTLPMPAGRGFHRDGVLVVAAADLLGSRAQRGDAAVAGLNGLLDVAMIRIGDVVVHTEHGIGVVEGIEPLPSADGTDGGDAIRLTYHDGGVRLVPVLQADRIWRYGGEPESVTLDKLDGSSWLKRRGEVEAAVAQTAAALTELAAEQAQIEAPVLDPEPAAYERFAAGFPYAETPDQSRAIEAVRDDLASGRPMDRLVIGDVGFGKTEVALRAAALAVLAGKQVAVAVPTTVLARQHLDSFTRRFAPLGVAVGGLTRLDSAAEKKRVKAGLADGSIRIVIGTATVAGKGIAYDDLGLLVIDEEQRFGTADKRKMRALGAKHVLTMTATPIPRTLQQALVGLQQLSVIATPPARRQPIATRVAPYDTGALRTALLREKARQGQSFVVVPRIGDMEAIAATLARLVPELTVLRVHGEMQAAEIDDAMIGFANGDGDVLLATNIIEAGLDVPRANTMIVTRADRFGLAQLHQLRGRVGRGAQRGQMLMFTDPGAQIPERTLRRLQTLETLSHLGAGFEISARDLDLRGAGDLLGAEQAGHMKMIGIDLYQQLLSDAIRAQRGEPPAGRQPDLQLGSEGRLPEDWIADADTRLGVYMRLSRLNEADEIDLIVDELEDRFGPLPEPAERLMATVRIRLEARAAGVERVAAGPAGISIYPREGLVLDTQGLEPREGGVFVLPEAIDDPAARFARAGALMRGLAERAEA</sequence>
<dbReference type="InterPro" id="IPR047112">
    <property type="entry name" value="RecG/Mfd"/>
</dbReference>
<dbReference type="InterPro" id="IPR041471">
    <property type="entry name" value="UvrB_inter"/>
</dbReference>
<keyword evidence="6 9" id="KW-0067">ATP-binding</keyword>
<evidence type="ECO:0000259" key="10">
    <source>
        <dbReference type="PROSITE" id="PS51192"/>
    </source>
</evidence>
<dbReference type="SUPFAM" id="SSF141259">
    <property type="entry name" value="CarD-like"/>
    <property type="match status" value="1"/>
</dbReference>
<keyword evidence="4 9" id="KW-0378">Hydrolase</keyword>
<feature type="domain" description="Helicase C-terminal" evidence="11">
    <location>
        <begin position="715"/>
        <end position="869"/>
    </location>
</feature>
<comment type="function">
    <text evidence="9">Couples transcription and DNA repair by recognizing RNA polymerase (RNAP) stalled at DNA lesions. Mediates ATP-dependent release of RNAP and its truncated transcript from the DNA, and recruitment of nucleotide excision repair machinery to the damaged site.</text>
</comment>
<evidence type="ECO:0000256" key="6">
    <source>
        <dbReference type="ARBA" id="ARBA00022840"/>
    </source>
</evidence>
<dbReference type="SMART" id="SM00982">
    <property type="entry name" value="TRCF"/>
    <property type="match status" value="1"/>
</dbReference>
<dbReference type="Pfam" id="PF17757">
    <property type="entry name" value="UvrB_inter"/>
    <property type="match status" value="1"/>
</dbReference>
<dbReference type="GO" id="GO:0003684">
    <property type="term" value="F:damaged DNA binding"/>
    <property type="evidence" value="ECO:0007669"/>
    <property type="project" value="InterPro"/>
</dbReference>
<evidence type="ECO:0000256" key="5">
    <source>
        <dbReference type="ARBA" id="ARBA00022806"/>
    </source>
</evidence>
<dbReference type="STRING" id="1945662.B0A89_05090"/>
<dbReference type="HAMAP" id="MF_00969">
    <property type="entry name" value="TRCF"/>
    <property type="match status" value="1"/>
</dbReference>
<dbReference type="GO" id="GO:0005737">
    <property type="term" value="C:cytoplasm"/>
    <property type="evidence" value="ECO:0007669"/>
    <property type="project" value="UniProtKB-SubCell"/>
</dbReference>
<dbReference type="EC" id="3.6.4.-" evidence="9"/>
<dbReference type="InterPro" id="IPR014001">
    <property type="entry name" value="Helicase_ATP-bd"/>
</dbReference>
<name>A0A1W6CW28_9RHOB</name>
<dbReference type="Gene3D" id="3.40.50.11180">
    <property type="match status" value="1"/>
</dbReference>
<dbReference type="Proteomes" id="UP000193017">
    <property type="component" value="Chromosome"/>
</dbReference>
<comment type="subcellular location">
    <subcellularLocation>
        <location evidence="9">Cytoplasm</location>
    </subcellularLocation>
</comment>
<evidence type="ECO:0000259" key="11">
    <source>
        <dbReference type="PROSITE" id="PS51194"/>
    </source>
</evidence>
<dbReference type="InterPro" id="IPR036101">
    <property type="entry name" value="CarD-like/TRCF_RID_sf"/>
</dbReference>
<dbReference type="Pfam" id="PF03461">
    <property type="entry name" value="TRCF"/>
    <property type="match status" value="1"/>
</dbReference>
<dbReference type="InterPro" id="IPR005118">
    <property type="entry name" value="TRCF_C"/>
</dbReference>
<evidence type="ECO:0000256" key="9">
    <source>
        <dbReference type="HAMAP-Rule" id="MF_00969"/>
    </source>
</evidence>
<keyword evidence="13" id="KW-1185">Reference proteome</keyword>
<dbReference type="SUPFAM" id="SSF52540">
    <property type="entry name" value="P-loop containing nucleoside triphosphate hydrolases"/>
    <property type="match status" value="2"/>
</dbReference>
<dbReference type="Gene3D" id="3.90.1150.50">
    <property type="entry name" value="Transcription-repair-coupling factor, D7 domain"/>
    <property type="match status" value="1"/>
</dbReference>
<evidence type="ECO:0000256" key="3">
    <source>
        <dbReference type="ARBA" id="ARBA00022763"/>
    </source>
</evidence>
<proteinExistence type="inferred from homology"/>
<evidence type="ECO:0000256" key="4">
    <source>
        <dbReference type="ARBA" id="ARBA00022801"/>
    </source>
</evidence>
<dbReference type="Gene3D" id="3.30.2060.10">
    <property type="entry name" value="Penicillin-binding protein 1b domain"/>
    <property type="match status" value="1"/>
</dbReference>
<dbReference type="PANTHER" id="PTHR47964:SF1">
    <property type="entry name" value="ATP-DEPENDENT DNA HELICASE HOMOLOG RECG, CHLOROPLASTIC"/>
    <property type="match status" value="1"/>
</dbReference>
<keyword evidence="5 12" id="KW-0347">Helicase</keyword>
<dbReference type="InterPro" id="IPR004576">
    <property type="entry name" value="Mfd"/>
</dbReference>
<dbReference type="InterPro" id="IPR003711">
    <property type="entry name" value="CarD-like/TRCF_RID"/>
</dbReference>
<dbReference type="SMART" id="SM00490">
    <property type="entry name" value="HELICc"/>
    <property type="match status" value="1"/>
</dbReference>
<evidence type="ECO:0000256" key="1">
    <source>
        <dbReference type="ARBA" id="ARBA00022490"/>
    </source>
</evidence>
<dbReference type="GO" id="GO:0003678">
    <property type="term" value="F:DNA helicase activity"/>
    <property type="evidence" value="ECO:0007669"/>
    <property type="project" value="TreeGrafter"/>
</dbReference>
<evidence type="ECO:0000313" key="13">
    <source>
        <dbReference type="Proteomes" id="UP000193017"/>
    </source>
</evidence>
<keyword evidence="7 9" id="KW-0238">DNA-binding</keyword>
<dbReference type="InterPro" id="IPR027417">
    <property type="entry name" value="P-loop_NTPase"/>
</dbReference>
<dbReference type="PROSITE" id="PS51192">
    <property type="entry name" value="HELICASE_ATP_BIND_1"/>
    <property type="match status" value="1"/>
</dbReference>
<dbReference type="GO" id="GO:0016787">
    <property type="term" value="F:hydrolase activity"/>
    <property type="evidence" value="ECO:0007669"/>
    <property type="project" value="UniProtKB-KW"/>
</dbReference>
<dbReference type="GO" id="GO:0005524">
    <property type="term" value="F:ATP binding"/>
    <property type="evidence" value="ECO:0007669"/>
    <property type="project" value="UniProtKB-UniRule"/>
</dbReference>
<evidence type="ECO:0000256" key="8">
    <source>
        <dbReference type="ARBA" id="ARBA00023204"/>
    </source>
</evidence>
<gene>
    <name evidence="9" type="primary">mfd</name>
    <name evidence="12" type="ORF">B0A89_05090</name>
</gene>
<organism evidence="12 13">
    <name type="scientific">Paracoccus contaminans</name>
    <dbReference type="NCBI Taxonomy" id="1945662"/>
    <lineage>
        <taxon>Bacteria</taxon>
        <taxon>Pseudomonadati</taxon>
        <taxon>Pseudomonadota</taxon>
        <taxon>Alphaproteobacteria</taxon>
        <taxon>Rhodobacterales</taxon>
        <taxon>Paracoccaceae</taxon>
        <taxon>Paracoccus</taxon>
    </lineage>
</organism>
<dbReference type="GO" id="GO:0000716">
    <property type="term" value="P:transcription-coupled nucleotide-excision repair, DNA damage recognition"/>
    <property type="evidence" value="ECO:0007669"/>
    <property type="project" value="UniProtKB-UniRule"/>
</dbReference>
<dbReference type="PANTHER" id="PTHR47964">
    <property type="entry name" value="ATP-DEPENDENT DNA HELICASE HOMOLOG RECG, CHLOROPLASTIC"/>
    <property type="match status" value="1"/>
</dbReference>
<keyword evidence="2 9" id="KW-0547">Nucleotide-binding</keyword>
<dbReference type="InterPro" id="IPR037235">
    <property type="entry name" value="TRCF-like_C_D7"/>
</dbReference>
<dbReference type="Pfam" id="PF00271">
    <property type="entry name" value="Helicase_C"/>
    <property type="match status" value="1"/>
</dbReference>
<dbReference type="OrthoDB" id="9804325at2"/>
<dbReference type="Pfam" id="PF00270">
    <property type="entry name" value="DEAD"/>
    <property type="match status" value="1"/>
</dbReference>
<protein>
    <recommendedName>
        <fullName evidence="9">Transcription-repair-coupling factor</fullName>
        <shortName evidence="9">TRCF</shortName>
        <ecNumber evidence="9">3.6.4.-</ecNumber>
    </recommendedName>
</protein>
<dbReference type="Pfam" id="PF02559">
    <property type="entry name" value="CarD_TRCF_RID"/>
    <property type="match status" value="1"/>
</dbReference>
<dbReference type="SMART" id="SM01058">
    <property type="entry name" value="CarD_TRCF"/>
    <property type="match status" value="1"/>
</dbReference>
<dbReference type="GO" id="GO:0006355">
    <property type="term" value="P:regulation of DNA-templated transcription"/>
    <property type="evidence" value="ECO:0007669"/>
    <property type="project" value="UniProtKB-UniRule"/>
</dbReference>
<comment type="similarity">
    <text evidence="9">In the N-terminal section; belongs to the UvrB family.</text>
</comment>
<dbReference type="InterPro" id="IPR001650">
    <property type="entry name" value="Helicase_C-like"/>
</dbReference>
<dbReference type="EMBL" id="CP020612">
    <property type="protein sequence ID" value="ARJ69093.1"/>
    <property type="molecule type" value="Genomic_DNA"/>
</dbReference>
<dbReference type="Gene3D" id="3.40.50.300">
    <property type="entry name" value="P-loop containing nucleotide triphosphate hydrolases"/>
    <property type="match status" value="2"/>
</dbReference>
<reference evidence="12 13" key="1">
    <citation type="submission" date="2017-03" db="EMBL/GenBank/DDBJ databases">
        <title>Genome sequence of Paracoccus contaminans isolated from a water microcosm.</title>
        <authorList>
            <person name="Aurass P."/>
            <person name="Karste S."/>
            <person name="Trost E."/>
            <person name="Glaeser S.P."/>
            <person name="Kaempfer P."/>
            <person name="Flieger A."/>
        </authorList>
    </citation>
    <scope>NUCLEOTIDE SEQUENCE [LARGE SCALE GENOMIC DNA]</scope>
    <source>
        <strain evidence="13">RKI 16-01929T\LMG 29738T\CCM 8701T\CIP 111112T</strain>
    </source>
</reference>
<dbReference type="AlphaFoldDB" id="A0A1W6CW28"/>
<dbReference type="KEGG" id="pcon:B0A89_05090"/>
<dbReference type="Gene3D" id="2.40.10.170">
    <property type="match status" value="1"/>
</dbReference>
<evidence type="ECO:0000256" key="7">
    <source>
        <dbReference type="ARBA" id="ARBA00023125"/>
    </source>
</evidence>
<comment type="similarity">
    <text evidence="9">In the C-terminal section; belongs to the helicase family. RecG subfamily.</text>
</comment>
<evidence type="ECO:0000313" key="12">
    <source>
        <dbReference type="EMBL" id="ARJ69093.1"/>
    </source>
</evidence>